<evidence type="ECO:0000313" key="4">
    <source>
        <dbReference type="Proteomes" id="UP000559256"/>
    </source>
</evidence>
<evidence type="ECO:0000256" key="1">
    <source>
        <dbReference type="SAM" id="Phobius"/>
    </source>
</evidence>
<accession>A0A8H5LX19</accession>
<reference evidence="3 4" key="1">
    <citation type="journal article" date="2020" name="ISME J.">
        <title>Uncovering the hidden diversity of litter-decomposition mechanisms in mushroom-forming fungi.</title>
        <authorList>
            <person name="Floudas D."/>
            <person name="Bentzer J."/>
            <person name="Ahren D."/>
            <person name="Johansson T."/>
            <person name="Persson P."/>
            <person name="Tunlid A."/>
        </authorList>
    </citation>
    <scope>NUCLEOTIDE SEQUENCE [LARGE SCALE GENOMIC DNA]</scope>
    <source>
        <strain evidence="3 4">CBS 291.85</strain>
    </source>
</reference>
<organism evidence="3 4">
    <name type="scientific">Tetrapyrgos nigripes</name>
    <dbReference type="NCBI Taxonomy" id="182062"/>
    <lineage>
        <taxon>Eukaryota</taxon>
        <taxon>Fungi</taxon>
        <taxon>Dikarya</taxon>
        <taxon>Basidiomycota</taxon>
        <taxon>Agaricomycotina</taxon>
        <taxon>Agaricomycetes</taxon>
        <taxon>Agaricomycetidae</taxon>
        <taxon>Agaricales</taxon>
        <taxon>Marasmiineae</taxon>
        <taxon>Marasmiaceae</taxon>
        <taxon>Tetrapyrgos</taxon>
    </lineage>
</organism>
<feature type="domain" description="DUF7729" evidence="2">
    <location>
        <begin position="90"/>
        <end position="205"/>
    </location>
</feature>
<dbReference type="InterPro" id="IPR056146">
    <property type="entry name" value="DUF7729"/>
</dbReference>
<dbReference type="Proteomes" id="UP000559256">
    <property type="component" value="Unassembled WGS sequence"/>
</dbReference>
<dbReference type="PANTHER" id="PTHR39460">
    <property type="entry name" value="EXPRESSED PROTEIN"/>
    <property type="match status" value="1"/>
</dbReference>
<evidence type="ECO:0000259" key="2">
    <source>
        <dbReference type="Pfam" id="PF24855"/>
    </source>
</evidence>
<dbReference type="EMBL" id="JAACJM010000005">
    <property type="protein sequence ID" value="KAF5372504.1"/>
    <property type="molecule type" value="Genomic_DNA"/>
</dbReference>
<keyword evidence="1" id="KW-1133">Transmembrane helix</keyword>
<dbReference type="Pfam" id="PF24855">
    <property type="entry name" value="DUF7729"/>
    <property type="match status" value="1"/>
</dbReference>
<name>A0A8H5LX19_9AGAR</name>
<keyword evidence="1" id="KW-0812">Transmembrane</keyword>
<sequence>MGTRVRVRVIHFLRYSFLLYIHFVRVKSFFVFLIKPTRPHNPFLHLSIRITDTLPTSLGSILLSIKPFYARMLQLLPQRDQLGFFPLILTLLNEVLWGTCNPPGLNGSNDDGAKDECRNSLRDWVEDMLDNRQKEWGERNEIVVQTRVALLAYPLLSTSCLPLSNANMYCDVSSIAQGAAAASDIYLYSLPLGVGFPDSAKPSCGA</sequence>
<evidence type="ECO:0000313" key="3">
    <source>
        <dbReference type="EMBL" id="KAF5372504.1"/>
    </source>
</evidence>
<proteinExistence type="predicted"/>
<feature type="transmembrane region" description="Helical" evidence="1">
    <location>
        <begin position="12"/>
        <end position="34"/>
    </location>
</feature>
<gene>
    <name evidence="3" type="ORF">D9758_005250</name>
</gene>
<keyword evidence="4" id="KW-1185">Reference proteome</keyword>
<protein>
    <recommendedName>
        <fullName evidence="2">DUF7729 domain-containing protein</fullName>
    </recommendedName>
</protein>
<dbReference type="OrthoDB" id="2564812at2759"/>
<comment type="caution">
    <text evidence="3">The sequence shown here is derived from an EMBL/GenBank/DDBJ whole genome shotgun (WGS) entry which is preliminary data.</text>
</comment>
<dbReference type="AlphaFoldDB" id="A0A8H5LX19"/>
<dbReference type="PANTHER" id="PTHR39460:SF1">
    <property type="entry name" value="C6 TRANSCRIPTION FACTOR"/>
    <property type="match status" value="1"/>
</dbReference>
<keyword evidence="1" id="KW-0472">Membrane</keyword>